<dbReference type="Gene3D" id="3.40.630.30">
    <property type="match status" value="1"/>
</dbReference>
<dbReference type="InterPro" id="IPR016181">
    <property type="entry name" value="Acyl_CoA_acyltransferase"/>
</dbReference>
<dbReference type="PROSITE" id="PS51186">
    <property type="entry name" value="GNAT"/>
    <property type="match status" value="1"/>
</dbReference>
<dbReference type="Pfam" id="PF13673">
    <property type="entry name" value="Acetyltransf_10"/>
    <property type="match status" value="1"/>
</dbReference>
<name>A0A7S9DZL6_9ALTE</name>
<dbReference type="KEGG" id="smaa:IT774_06860"/>
<reference evidence="2 3" key="1">
    <citation type="submission" date="2020-11" db="EMBL/GenBank/DDBJ databases">
        <title>Complete genome sequence for Salinimonas sp. strain G2-b.</title>
        <authorList>
            <person name="Park S.-J."/>
        </authorList>
    </citation>
    <scope>NUCLEOTIDE SEQUENCE [LARGE SCALE GENOMIC DNA]</scope>
    <source>
        <strain evidence="2 3">G2-b</strain>
    </source>
</reference>
<dbReference type="SUPFAM" id="SSF55729">
    <property type="entry name" value="Acyl-CoA N-acyltransferases (Nat)"/>
    <property type="match status" value="1"/>
</dbReference>
<evidence type="ECO:0000259" key="1">
    <source>
        <dbReference type="PROSITE" id="PS51186"/>
    </source>
</evidence>
<evidence type="ECO:0000313" key="2">
    <source>
        <dbReference type="EMBL" id="QPG06837.1"/>
    </source>
</evidence>
<dbReference type="InterPro" id="IPR000182">
    <property type="entry name" value="GNAT_dom"/>
</dbReference>
<dbReference type="EMBL" id="CP064795">
    <property type="protein sequence ID" value="QPG06837.1"/>
    <property type="molecule type" value="Genomic_DNA"/>
</dbReference>
<proteinExistence type="predicted"/>
<evidence type="ECO:0000313" key="3">
    <source>
        <dbReference type="Proteomes" id="UP000595095"/>
    </source>
</evidence>
<accession>A0A7S9DZL6</accession>
<keyword evidence="3" id="KW-1185">Reference proteome</keyword>
<gene>
    <name evidence="2" type="ORF">IT774_06860</name>
</gene>
<organism evidence="2 3">
    <name type="scientific">Salinimonas marina</name>
    <dbReference type="NCBI Taxonomy" id="2785918"/>
    <lineage>
        <taxon>Bacteria</taxon>
        <taxon>Pseudomonadati</taxon>
        <taxon>Pseudomonadota</taxon>
        <taxon>Gammaproteobacteria</taxon>
        <taxon>Alteromonadales</taxon>
        <taxon>Alteromonadaceae</taxon>
        <taxon>Alteromonas/Salinimonas group</taxon>
        <taxon>Salinimonas</taxon>
    </lineage>
</organism>
<dbReference type="Proteomes" id="UP000595095">
    <property type="component" value="Chromosome"/>
</dbReference>
<sequence>MIFLVEKVDWTSASQRLTELREKVFVLEWQMPRDCEFDELDRQAIHIILSNEQGEAIATARLTPCGEIGRVAIRIGYRKLIVYRKLFSVLIEHARLSKMQNVTLNCDIASVEHHTRLGFTATGQAFMEAGIARQPMSCPVSRFKLPDVTQLH</sequence>
<keyword evidence="2" id="KW-0808">Transferase</keyword>
<dbReference type="GO" id="GO:0016747">
    <property type="term" value="F:acyltransferase activity, transferring groups other than amino-acyl groups"/>
    <property type="evidence" value="ECO:0007669"/>
    <property type="project" value="InterPro"/>
</dbReference>
<feature type="domain" description="N-acetyltransferase" evidence="1">
    <location>
        <begin position="3"/>
        <end position="141"/>
    </location>
</feature>
<dbReference type="AlphaFoldDB" id="A0A7S9DZL6"/>
<dbReference type="RefSeq" id="WP_195811911.1">
    <property type="nucleotide sequence ID" value="NZ_CP064795.1"/>
</dbReference>
<protein>
    <submittedName>
        <fullName evidence="2">GNAT family N-acetyltransferase</fullName>
    </submittedName>
</protein>